<dbReference type="GO" id="GO:0008170">
    <property type="term" value="F:N-methyltransferase activity"/>
    <property type="evidence" value="ECO:0007669"/>
    <property type="project" value="TreeGrafter"/>
</dbReference>
<dbReference type="GO" id="GO:0032259">
    <property type="term" value="P:methylation"/>
    <property type="evidence" value="ECO:0007669"/>
    <property type="project" value="UniProtKB-KW"/>
</dbReference>
<evidence type="ECO:0000256" key="1">
    <source>
        <dbReference type="ARBA" id="ARBA00022603"/>
    </source>
</evidence>
<feature type="transmembrane region" description="Helical" evidence="4">
    <location>
        <begin position="21"/>
        <end position="45"/>
    </location>
</feature>
<dbReference type="InterPro" id="IPR000940">
    <property type="entry name" value="NNMT_TEMT_trans"/>
</dbReference>
<dbReference type="Proteomes" id="UP000188388">
    <property type="component" value="Unassembled WGS sequence"/>
</dbReference>
<dbReference type="InterPro" id="IPR029063">
    <property type="entry name" value="SAM-dependent_MTases_sf"/>
</dbReference>
<reference evidence="6" key="1">
    <citation type="submission" date="2017-01" db="EMBL/GenBank/DDBJ databases">
        <authorList>
            <person name="Brunel B."/>
        </authorList>
    </citation>
    <scope>NUCLEOTIDE SEQUENCE [LARGE SCALE GENOMIC DNA]</scope>
</reference>
<dbReference type="EMBL" id="FTPD01000082">
    <property type="protein sequence ID" value="SIT60124.1"/>
    <property type="molecule type" value="Genomic_DNA"/>
</dbReference>
<evidence type="ECO:0000256" key="2">
    <source>
        <dbReference type="ARBA" id="ARBA00022679"/>
    </source>
</evidence>
<evidence type="ECO:0000313" key="6">
    <source>
        <dbReference type="Proteomes" id="UP000188388"/>
    </source>
</evidence>
<keyword evidence="3" id="KW-0949">S-adenosyl-L-methionine</keyword>
<sequence length="434" mass="47315">MADLAETFRSATRIKKWSATIVANAVSTYALDTVATAAGVLLVASGQLSGIGIHAAAIVLGASYVLWACGLSSSLAANWRLLEMTGTSSSILSKLAYDLTGRRTMRVGIRRFLSAAGYVVFELAKETPYYIGAFGLALASDAVSGEEALVFLAGANAGAAAYEYGLGWSTRVLLQKAVSYTSFENAWSPAEYLADYYSAVEVDEQHTIAFFAEAAQRIPAGESVLVFGVGPTLHHVFPITTQVSEIHLGDYLRCNLDEISRWVEQDEGAHDWKPFVSYTLQCEGMADPTWEDILHRERLTRARITTLLEVDIRNDRPLADAQRLYTTVLSAYCADSATADLEEWQLYMRRIIELVRPGGTLLVAALGKTHSYLVGGRAFPSPMLGAADMERMLRNCFPEGALTIRTVHVPECAQHGYSSIILAAGHRRRPTSDK</sequence>
<dbReference type="RefSeq" id="WP_210189884.1">
    <property type="nucleotide sequence ID" value="NZ_FTPD01000082.1"/>
</dbReference>
<gene>
    <name evidence="5" type="ORF">BQ8794_90289</name>
</gene>
<dbReference type="GO" id="GO:0030748">
    <property type="term" value="F:amine N-methyltransferase activity"/>
    <property type="evidence" value="ECO:0007669"/>
    <property type="project" value="UniProtKB-EC"/>
</dbReference>
<evidence type="ECO:0000256" key="4">
    <source>
        <dbReference type="SAM" id="Phobius"/>
    </source>
</evidence>
<accession>A0A1R3VLJ5</accession>
<dbReference type="InterPro" id="IPR053384">
    <property type="entry name" value="SAM-dep_methyltransferase"/>
</dbReference>
<dbReference type="Gene3D" id="3.40.50.150">
    <property type="entry name" value="Vaccinia Virus protein VP39"/>
    <property type="match status" value="1"/>
</dbReference>
<dbReference type="Pfam" id="PF01234">
    <property type="entry name" value="NNMT_PNMT_TEMT"/>
    <property type="match status" value="1"/>
</dbReference>
<dbReference type="PANTHER" id="PTHR10867:SF17">
    <property type="entry name" value="NICOTINAMIDE N-METHYLTRANSFERASE"/>
    <property type="match status" value="1"/>
</dbReference>
<dbReference type="PROSITE" id="PS51681">
    <property type="entry name" value="SAM_MT_NNMT_PNMT_TEMT"/>
    <property type="match status" value="1"/>
</dbReference>
<evidence type="ECO:0000313" key="5">
    <source>
        <dbReference type="EMBL" id="SIT60124.1"/>
    </source>
</evidence>
<name>A0A1R3VLJ5_9HYPH</name>
<keyword evidence="4" id="KW-0472">Membrane</keyword>
<keyword evidence="4" id="KW-1133">Transmembrane helix</keyword>
<keyword evidence="4" id="KW-0812">Transmembrane</keyword>
<evidence type="ECO:0000256" key="3">
    <source>
        <dbReference type="ARBA" id="ARBA00022691"/>
    </source>
</evidence>
<dbReference type="EC" id="2.1.1.49" evidence="5"/>
<dbReference type="STRING" id="1631249.BQ8794_90289"/>
<dbReference type="GO" id="GO:0005829">
    <property type="term" value="C:cytosol"/>
    <property type="evidence" value="ECO:0007669"/>
    <property type="project" value="TreeGrafter"/>
</dbReference>
<organism evidence="5 6">
    <name type="scientific">Mesorhizobium prunaredense</name>
    <dbReference type="NCBI Taxonomy" id="1631249"/>
    <lineage>
        <taxon>Bacteria</taxon>
        <taxon>Pseudomonadati</taxon>
        <taxon>Pseudomonadota</taxon>
        <taxon>Alphaproteobacteria</taxon>
        <taxon>Hyphomicrobiales</taxon>
        <taxon>Phyllobacteriaceae</taxon>
        <taxon>Mesorhizobium</taxon>
    </lineage>
</organism>
<feature type="transmembrane region" description="Helical" evidence="4">
    <location>
        <begin position="51"/>
        <end position="71"/>
    </location>
</feature>
<keyword evidence="1 5" id="KW-0489">Methyltransferase</keyword>
<dbReference type="NCBIfam" id="NF041360">
    <property type="entry name" value="GntF_guanitoxin"/>
    <property type="match status" value="1"/>
</dbReference>
<proteinExistence type="predicted"/>
<dbReference type="PANTHER" id="PTHR10867">
    <property type="entry name" value="NNMT/PNMT/TEMT FAMILY MEMBER"/>
    <property type="match status" value="1"/>
</dbReference>
<keyword evidence="2 5" id="KW-0808">Transferase</keyword>
<protein>
    <submittedName>
        <fullName evidence="5">Putative Amine N-methyltransferase</fullName>
        <ecNumber evidence="5">2.1.1.49</ecNumber>
    </submittedName>
</protein>
<dbReference type="SUPFAM" id="SSF53335">
    <property type="entry name" value="S-adenosyl-L-methionine-dependent methyltransferases"/>
    <property type="match status" value="1"/>
</dbReference>
<keyword evidence="6" id="KW-1185">Reference proteome</keyword>
<dbReference type="AlphaFoldDB" id="A0A1R3VLJ5"/>